<dbReference type="GO" id="GO:0005886">
    <property type="term" value="C:plasma membrane"/>
    <property type="evidence" value="ECO:0007669"/>
    <property type="project" value="TreeGrafter"/>
</dbReference>
<dbReference type="Pfam" id="PF01392">
    <property type="entry name" value="Fz"/>
    <property type="match status" value="1"/>
</dbReference>
<evidence type="ECO:0000259" key="4">
    <source>
        <dbReference type="PROSITE" id="PS50038"/>
    </source>
</evidence>
<sequence length="117" mass="12977">MLPPQASSSFDARSDVTTSAGESQAAIRGEFLASHKRIRFCLAGCRVIVSLSCFFGRTTSLLLLMLMSAGGQMERCEEITIPMCRGIGYNYTSMPNKFHHDTQDEAGLEVHQFWPAR</sequence>
<dbReference type="SUPFAM" id="SSF63501">
    <property type="entry name" value="Frizzled cysteine-rich domain"/>
    <property type="match status" value="1"/>
</dbReference>
<dbReference type="Gene3D" id="1.10.2000.10">
    <property type="entry name" value="Frizzled cysteine-rich domain"/>
    <property type="match status" value="1"/>
</dbReference>
<dbReference type="PANTHER" id="PTHR11309:SF126">
    <property type="entry name" value="FRIZZLED-2"/>
    <property type="match status" value="1"/>
</dbReference>
<comment type="caution">
    <text evidence="3">Lacks conserved residue(s) required for the propagation of feature annotation.</text>
</comment>
<name>A0AAV4N9Y2_CAEEX</name>
<evidence type="ECO:0000256" key="1">
    <source>
        <dbReference type="ARBA" id="ARBA00022473"/>
    </source>
</evidence>
<reference evidence="5 6" key="1">
    <citation type="submission" date="2021-06" db="EMBL/GenBank/DDBJ databases">
        <title>Caerostris extrusa draft genome.</title>
        <authorList>
            <person name="Kono N."/>
            <person name="Arakawa K."/>
        </authorList>
    </citation>
    <scope>NUCLEOTIDE SEQUENCE [LARGE SCALE GENOMIC DNA]</scope>
</reference>
<keyword evidence="6" id="KW-1185">Reference proteome</keyword>
<evidence type="ECO:0000256" key="2">
    <source>
        <dbReference type="ARBA" id="ARBA00023157"/>
    </source>
</evidence>
<feature type="domain" description="FZ" evidence="4">
    <location>
        <begin position="71"/>
        <end position="117"/>
    </location>
</feature>
<dbReference type="InterPro" id="IPR036790">
    <property type="entry name" value="Frizzled_dom_sf"/>
</dbReference>
<dbReference type="InterPro" id="IPR020067">
    <property type="entry name" value="Frizzled_dom"/>
</dbReference>
<proteinExistence type="predicted"/>
<keyword evidence="2" id="KW-1015">Disulfide bond</keyword>
<protein>
    <submittedName>
        <fullName evidence="5">Frizzled-5</fullName>
    </submittedName>
</protein>
<dbReference type="PANTHER" id="PTHR11309">
    <property type="entry name" value="FRIZZLED"/>
    <property type="match status" value="1"/>
</dbReference>
<organism evidence="5 6">
    <name type="scientific">Caerostris extrusa</name>
    <name type="common">Bark spider</name>
    <name type="synonym">Caerostris bankana</name>
    <dbReference type="NCBI Taxonomy" id="172846"/>
    <lineage>
        <taxon>Eukaryota</taxon>
        <taxon>Metazoa</taxon>
        <taxon>Ecdysozoa</taxon>
        <taxon>Arthropoda</taxon>
        <taxon>Chelicerata</taxon>
        <taxon>Arachnida</taxon>
        <taxon>Araneae</taxon>
        <taxon>Araneomorphae</taxon>
        <taxon>Entelegynae</taxon>
        <taxon>Araneoidea</taxon>
        <taxon>Araneidae</taxon>
        <taxon>Caerostris</taxon>
    </lineage>
</organism>
<comment type="caution">
    <text evidence="5">The sequence shown here is derived from an EMBL/GenBank/DDBJ whole genome shotgun (WGS) entry which is preliminary data.</text>
</comment>
<evidence type="ECO:0000256" key="3">
    <source>
        <dbReference type="PROSITE-ProRule" id="PRU00090"/>
    </source>
</evidence>
<evidence type="ECO:0000313" key="5">
    <source>
        <dbReference type="EMBL" id="GIX80645.1"/>
    </source>
</evidence>
<dbReference type="InterPro" id="IPR015526">
    <property type="entry name" value="Frizzled/SFRP"/>
</dbReference>
<gene>
    <name evidence="5" type="primary">FZD5</name>
    <name evidence="5" type="ORF">CEXT_775101</name>
</gene>
<evidence type="ECO:0000313" key="6">
    <source>
        <dbReference type="Proteomes" id="UP001054945"/>
    </source>
</evidence>
<dbReference type="GO" id="GO:0035567">
    <property type="term" value="P:non-canonical Wnt signaling pathway"/>
    <property type="evidence" value="ECO:0007669"/>
    <property type="project" value="TreeGrafter"/>
</dbReference>
<dbReference type="GO" id="GO:0042813">
    <property type="term" value="F:Wnt receptor activity"/>
    <property type="evidence" value="ECO:0007669"/>
    <property type="project" value="TreeGrafter"/>
</dbReference>
<dbReference type="PROSITE" id="PS50038">
    <property type="entry name" value="FZ"/>
    <property type="match status" value="1"/>
</dbReference>
<accession>A0AAV4N9Y2</accession>
<dbReference type="GO" id="GO:0017147">
    <property type="term" value="F:Wnt-protein binding"/>
    <property type="evidence" value="ECO:0007669"/>
    <property type="project" value="TreeGrafter"/>
</dbReference>
<dbReference type="Proteomes" id="UP001054945">
    <property type="component" value="Unassembled WGS sequence"/>
</dbReference>
<dbReference type="AlphaFoldDB" id="A0AAV4N9Y2"/>
<dbReference type="EMBL" id="BPLR01003052">
    <property type="protein sequence ID" value="GIX80645.1"/>
    <property type="molecule type" value="Genomic_DNA"/>
</dbReference>
<dbReference type="GO" id="GO:0060070">
    <property type="term" value="P:canonical Wnt signaling pathway"/>
    <property type="evidence" value="ECO:0007669"/>
    <property type="project" value="TreeGrafter"/>
</dbReference>
<keyword evidence="1" id="KW-0217">Developmental protein</keyword>